<proteinExistence type="predicted"/>
<evidence type="ECO:0000313" key="4">
    <source>
        <dbReference type="Proteomes" id="UP001107558"/>
    </source>
</evidence>
<dbReference type="AlphaFoldDB" id="A0A9J6C6X5"/>
<organism evidence="3 4">
    <name type="scientific">Polypedilum vanderplanki</name>
    <name type="common">Sleeping chironomid midge</name>
    <dbReference type="NCBI Taxonomy" id="319348"/>
    <lineage>
        <taxon>Eukaryota</taxon>
        <taxon>Metazoa</taxon>
        <taxon>Ecdysozoa</taxon>
        <taxon>Arthropoda</taxon>
        <taxon>Hexapoda</taxon>
        <taxon>Insecta</taxon>
        <taxon>Pterygota</taxon>
        <taxon>Neoptera</taxon>
        <taxon>Endopterygota</taxon>
        <taxon>Diptera</taxon>
        <taxon>Nematocera</taxon>
        <taxon>Chironomoidea</taxon>
        <taxon>Chironomidae</taxon>
        <taxon>Chironominae</taxon>
        <taxon>Polypedilum</taxon>
        <taxon>Polypedilum</taxon>
    </lineage>
</organism>
<keyword evidence="2" id="KW-0732">Signal</keyword>
<gene>
    <name evidence="3" type="ORF">PVAND_007524</name>
</gene>
<protein>
    <submittedName>
        <fullName evidence="3">Uncharacterized protein</fullName>
    </submittedName>
</protein>
<reference evidence="3" key="1">
    <citation type="submission" date="2021-03" db="EMBL/GenBank/DDBJ databases">
        <title>Chromosome level genome of the anhydrobiotic midge Polypedilum vanderplanki.</title>
        <authorList>
            <person name="Yoshida Y."/>
            <person name="Kikawada T."/>
            <person name="Gusev O."/>
        </authorList>
    </citation>
    <scope>NUCLEOTIDE SEQUENCE</scope>
    <source>
        <strain evidence="3">NIAS01</strain>
        <tissue evidence="3">Whole body or cell culture</tissue>
    </source>
</reference>
<keyword evidence="1" id="KW-0175">Coiled coil</keyword>
<sequence length="359" mass="40808">MKFLILLTIFEIFKVTKSFEIDCTYGMSIRQSLNSVYACTATNFPTTSDIAVTSVIGIHLDGESNNDVAMLKIQGNHILSFIPRNFSNFFSNIKSIGIYNTAITILFGDEFEEFPKLEWLAFYENNLTIISSEFFEKTPKVAYIWFTENMIEKVGYDLFTPLNVTQLQHVNFRGNRCIDQGITNGNQASIISLINEILQKCSFDHEISSLMSTTSLAPEMTSSSTISTNPTATNENSFCTYEKIEDFVCALKDSLSKVQENLATEIERVEKIEKTLNATKEELSTSKLKTNELQNDLTKANGKIDKFENIQLKLKEEIELMMSDFEERLKNIENEISKANYYVSTLALLICCIFALQFL</sequence>
<evidence type="ECO:0000256" key="1">
    <source>
        <dbReference type="SAM" id="Coils"/>
    </source>
</evidence>
<accession>A0A9J6C6X5</accession>
<comment type="caution">
    <text evidence="3">The sequence shown here is derived from an EMBL/GenBank/DDBJ whole genome shotgun (WGS) entry which is preliminary data.</text>
</comment>
<dbReference type="SUPFAM" id="SSF52058">
    <property type="entry name" value="L domain-like"/>
    <property type="match status" value="1"/>
</dbReference>
<keyword evidence="4" id="KW-1185">Reference proteome</keyword>
<dbReference type="Proteomes" id="UP001107558">
    <property type="component" value="Chromosome 2"/>
</dbReference>
<feature type="chain" id="PRO_5039924091" evidence="2">
    <location>
        <begin position="19"/>
        <end position="359"/>
    </location>
</feature>
<dbReference type="OrthoDB" id="6427626at2759"/>
<dbReference type="Gene3D" id="3.80.10.10">
    <property type="entry name" value="Ribonuclease Inhibitor"/>
    <property type="match status" value="1"/>
</dbReference>
<feature type="signal peptide" evidence="2">
    <location>
        <begin position="1"/>
        <end position="18"/>
    </location>
</feature>
<evidence type="ECO:0000313" key="3">
    <source>
        <dbReference type="EMBL" id="KAG5677794.1"/>
    </source>
</evidence>
<evidence type="ECO:0000256" key="2">
    <source>
        <dbReference type="SAM" id="SignalP"/>
    </source>
</evidence>
<dbReference type="EMBL" id="JADBJN010000002">
    <property type="protein sequence ID" value="KAG5677794.1"/>
    <property type="molecule type" value="Genomic_DNA"/>
</dbReference>
<name>A0A9J6C6X5_POLVA</name>
<feature type="coiled-coil region" evidence="1">
    <location>
        <begin position="255"/>
        <end position="342"/>
    </location>
</feature>
<dbReference type="InterPro" id="IPR032675">
    <property type="entry name" value="LRR_dom_sf"/>
</dbReference>